<dbReference type="Proteomes" id="UP000256964">
    <property type="component" value="Unassembled WGS sequence"/>
</dbReference>
<reference evidence="2 3" key="1">
    <citation type="journal article" date="2018" name="Biotechnol. Biofuels">
        <title>Integrative visual omics of the white-rot fungus Polyporus brumalis exposes the biotechnological potential of its oxidative enzymes for delignifying raw plant biomass.</title>
        <authorList>
            <person name="Miyauchi S."/>
            <person name="Rancon A."/>
            <person name="Drula E."/>
            <person name="Hage H."/>
            <person name="Chaduli D."/>
            <person name="Favel A."/>
            <person name="Grisel S."/>
            <person name="Henrissat B."/>
            <person name="Herpoel-Gimbert I."/>
            <person name="Ruiz-Duenas F.J."/>
            <person name="Chevret D."/>
            <person name="Hainaut M."/>
            <person name="Lin J."/>
            <person name="Wang M."/>
            <person name="Pangilinan J."/>
            <person name="Lipzen A."/>
            <person name="Lesage-Meessen L."/>
            <person name="Navarro D."/>
            <person name="Riley R."/>
            <person name="Grigoriev I.V."/>
            <person name="Zhou S."/>
            <person name="Raouche S."/>
            <person name="Rosso M.N."/>
        </authorList>
    </citation>
    <scope>NUCLEOTIDE SEQUENCE [LARGE SCALE GENOMIC DNA]</scope>
    <source>
        <strain evidence="2 3">BRFM 1820</strain>
    </source>
</reference>
<evidence type="ECO:0000313" key="3">
    <source>
        <dbReference type="Proteomes" id="UP000256964"/>
    </source>
</evidence>
<proteinExistence type="predicted"/>
<accession>A0A371D8Q9</accession>
<sequence length="88" mass="9360">MMTPMRSIPGELLALIRILTSTYALDSSEKCASNVLTEPQMVGSSPNLHAVPKEAGWGLAVSSITCDGVAVKRGGREVRAFDLRPFGV</sequence>
<evidence type="ECO:0000256" key="1">
    <source>
        <dbReference type="SAM" id="SignalP"/>
    </source>
</evidence>
<name>A0A371D8Q9_9APHY</name>
<keyword evidence="3" id="KW-1185">Reference proteome</keyword>
<dbReference type="EMBL" id="KZ857408">
    <property type="protein sequence ID" value="RDX48919.1"/>
    <property type="molecule type" value="Genomic_DNA"/>
</dbReference>
<feature type="signal peptide" evidence="1">
    <location>
        <begin position="1"/>
        <end position="24"/>
    </location>
</feature>
<organism evidence="2 3">
    <name type="scientific">Lentinus brumalis</name>
    <dbReference type="NCBI Taxonomy" id="2498619"/>
    <lineage>
        <taxon>Eukaryota</taxon>
        <taxon>Fungi</taxon>
        <taxon>Dikarya</taxon>
        <taxon>Basidiomycota</taxon>
        <taxon>Agaricomycotina</taxon>
        <taxon>Agaricomycetes</taxon>
        <taxon>Polyporales</taxon>
        <taxon>Polyporaceae</taxon>
        <taxon>Lentinus</taxon>
    </lineage>
</organism>
<evidence type="ECO:0000313" key="2">
    <source>
        <dbReference type="EMBL" id="RDX48919.1"/>
    </source>
</evidence>
<gene>
    <name evidence="2" type="ORF">OH76DRAFT_612979</name>
</gene>
<keyword evidence="1" id="KW-0732">Signal</keyword>
<dbReference type="AlphaFoldDB" id="A0A371D8Q9"/>
<protein>
    <submittedName>
        <fullName evidence="2">Uncharacterized protein</fullName>
    </submittedName>
</protein>
<feature type="chain" id="PRO_5016687107" evidence="1">
    <location>
        <begin position="25"/>
        <end position="88"/>
    </location>
</feature>